<name>A0AAN9HU42_CROPI</name>
<keyword evidence="3" id="KW-1185">Reference proteome</keyword>
<feature type="coiled-coil region" evidence="1">
    <location>
        <begin position="28"/>
        <end position="55"/>
    </location>
</feature>
<reference evidence="2 3" key="1">
    <citation type="submission" date="2024-01" db="EMBL/GenBank/DDBJ databases">
        <title>The genomes of 5 underutilized Papilionoideae crops provide insights into root nodulation and disease resistanc.</title>
        <authorList>
            <person name="Yuan L."/>
        </authorList>
    </citation>
    <scope>NUCLEOTIDE SEQUENCE [LARGE SCALE GENOMIC DNA]</scope>
    <source>
        <strain evidence="2">ZHUSHIDOU_FW_LH</strain>
        <tissue evidence="2">Leaf</tissue>
    </source>
</reference>
<comment type="caution">
    <text evidence="2">The sequence shown here is derived from an EMBL/GenBank/DDBJ whole genome shotgun (WGS) entry which is preliminary data.</text>
</comment>
<proteinExistence type="predicted"/>
<sequence>MHGWAAYRVHTKLKILKPEIKQWSKVTYGKMDATINSSKQDIEELEAKAEESVLDEQEIVKIKAPTKVQAFGWQIVMGQVTNKTKYEEKRNYGGYWMCFLWKVWKKISSFPVKWRIWFGMISFCGYKCLSLGVVCM</sequence>
<dbReference type="Proteomes" id="UP001372338">
    <property type="component" value="Unassembled WGS sequence"/>
</dbReference>
<evidence type="ECO:0000313" key="2">
    <source>
        <dbReference type="EMBL" id="KAK7251962.1"/>
    </source>
</evidence>
<keyword evidence="1" id="KW-0175">Coiled coil</keyword>
<accession>A0AAN9HU42</accession>
<evidence type="ECO:0000313" key="3">
    <source>
        <dbReference type="Proteomes" id="UP001372338"/>
    </source>
</evidence>
<dbReference type="AlphaFoldDB" id="A0AAN9HU42"/>
<dbReference type="EMBL" id="JAYWIO010000007">
    <property type="protein sequence ID" value="KAK7251962.1"/>
    <property type="molecule type" value="Genomic_DNA"/>
</dbReference>
<evidence type="ECO:0000256" key="1">
    <source>
        <dbReference type="SAM" id="Coils"/>
    </source>
</evidence>
<organism evidence="2 3">
    <name type="scientific">Crotalaria pallida</name>
    <name type="common">Smooth rattlebox</name>
    <name type="synonym">Crotalaria striata</name>
    <dbReference type="NCBI Taxonomy" id="3830"/>
    <lineage>
        <taxon>Eukaryota</taxon>
        <taxon>Viridiplantae</taxon>
        <taxon>Streptophyta</taxon>
        <taxon>Embryophyta</taxon>
        <taxon>Tracheophyta</taxon>
        <taxon>Spermatophyta</taxon>
        <taxon>Magnoliopsida</taxon>
        <taxon>eudicotyledons</taxon>
        <taxon>Gunneridae</taxon>
        <taxon>Pentapetalae</taxon>
        <taxon>rosids</taxon>
        <taxon>fabids</taxon>
        <taxon>Fabales</taxon>
        <taxon>Fabaceae</taxon>
        <taxon>Papilionoideae</taxon>
        <taxon>50 kb inversion clade</taxon>
        <taxon>genistoids sensu lato</taxon>
        <taxon>core genistoids</taxon>
        <taxon>Crotalarieae</taxon>
        <taxon>Crotalaria</taxon>
    </lineage>
</organism>
<protein>
    <submittedName>
        <fullName evidence="2">Uncharacterized protein</fullName>
    </submittedName>
</protein>
<gene>
    <name evidence="2" type="ORF">RIF29_35597</name>
</gene>